<comment type="caution">
    <text evidence="1">The sequence shown here is derived from an EMBL/GenBank/DDBJ whole genome shotgun (WGS) entry which is preliminary data.</text>
</comment>
<keyword evidence="2" id="KW-1185">Reference proteome</keyword>
<name>A0ABR3GH42_9PEZI</name>
<dbReference type="Proteomes" id="UP001447188">
    <property type="component" value="Unassembled WGS sequence"/>
</dbReference>
<evidence type="ECO:0000313" key="1">
    <source>
        <dbReference type="EMBL" id="KAL0635178.1"/>
    </source>
</evidence>
<proteinExistence type="predicted"/>
<reference evidence="1 2" key="1">
    <citation type="submission" date="2024-02" db="EMBL/GenBank/DDBJ databases">
        <title>Discinaceae phylogenomics.</title>
        <authorList>
            <person name="Dirks A.C."/>
            <person name="James T.Y."/>
        </authorList>
    </citation>
    <scope>NUCLEOTIDE SEQUENCE [LARGE SCALE GENOMIC DNA]</scope>
    <source>
        <strain evidence="1 2">ACD0624</strain>
    </source>
</reference>
<dbReference type="EMBL" id="JBBBZM010000076">
    <property type="protein sequence ID" value="KAL0635178.1"/>
    <property type="molecule type" value="Genomic_DNA"/>
</dbReference>
<sequence length="525" mass="59041">MAFPTDRQAILSPSTSSLPYGLAPSAELIVAMMSATRGRQPREGEHKFFNKSGGSVSRVPGTGISSHLTTSDRFHRILDGLASLCISRTPNQVLAVGFQINQPASRLTISIADNCDVEQDTVNFLEMTWDLLKELSNLYAEQRLKTGLPPTGVPCNRNVGVSPHIPRSREAAAIIERLTEHVYTFTWNKQMARINKWWDPTDKPGLLYFARLFQAKMGNQLTGNNRKLEIFLLLIRDTVTCLRSPKVDWELDIIFMKKAIDIASDLLGGDDPYWCSRLAISLMPPMSSPDAIKESAFPLGRAIERLTSHHRYLYELISFAHSPRLRLAFELKMTVDPVPVRTPPGTSQLPTSTEDWRGVLEDLCVHHDHILRPEQAVPILESLMRYCPKTPTPRRVHCECTLVAHYDHLRSTDGYVPPFSYIGVSKPSCKPCSLWLAAFNARGNGYPKFYTRGTHGKWYYPWTAPHVARWDPGIGHLLGSQFVEYLTAEGIAKSAVASEETAWEEDEVEDEKVMAYVDRSAKADF</sequence>
<protein>
    <submittedName>
        <fullName evidence="1">Uncharacterized protein</fullName>
    </submittedName>
</protein>
<accession>A0ABR3GH42</accession>
<dbReference type="Pfam" id="PF14441">
    <property type="entry name" value="OTT_1508_deam"/>
    <property type="match status" value="1"/>
</dbReference>
<dbReference type="InterPro" id="IPR027796">
    <property type="entry name" value="OTT_1508_deam-like"/>
</dbReference>
<gene>
    <name evidence="1" type="ORF">Q9L58_005903</name>
</gene>
<organism evidence="1 2">
    <name type="scientific">Discina gigas</name>
    <dbReference type="NCBI Taxonomy" id="1032678"/>
    <lineage>
        <taxon>Eukaryota</taxon>
        <taxon>Fungi</taxon>
        <taxon>Dikarya</taxon>
        <taxon>Ascomycota</taxon>
        <taxon>Pezizomycotina</taxon>
        <taxon>Pezizomycetes</taxon>
        <taxon>Pezizales</taxon>
        <taxon>Discinaceae</taxon>
        <taxon>Discina</taxon>
    </lineage>
</organism>
<evidence type="ECO:0000313" key="2">
    <source>
        <dbReference type="Proteomes" id="UP001447188"/>
    </source>
</evidence>